<dbReference type="InterPro" id="IPR010559">
    <property type="entry name" value="Sig_transdc_His_kin_internal"/>
</dbReference>
<dbReference type="Gene3D" id="6.10.340.10">
    <property type="match status" value="1"/>
</dbReference>
<keyword evidence="7" id="KW-1133">Transmembrane helix</keyword>
<keyword evidence="5 7" id="KW-0472">Membrane</keyword>
<accession>A0A559JT18</accession>
<reference evidence="9 10" key="1">
    <citation type="submission" date="2019-07" db="EMBL/GenBank/DDBJ databases">
        <authorList>
            <person name="Kim J."/>
        </authorList>
    </citation>
    <scope>NUCLEOTIDE SEQUENCE [LARGE SCALE GENOMIC DNA]</scope>
    <source>
        <strain evidence="9 10">G13</strain>
    </source>
</reference>
<name>A0A559JT18_9BACL</name>
<evidence type="ECO:0000256" key="5">
    <source>
        <dbReference type="ARBA" id="ARBA00023136"/>
    </source>
</evidence>
<dbReference type="Pfam" id="PF06580">
    <property type="entry name" value="His_kinase"/>
    <property type="match status" value="1"/>
</dbReference>
<dbReference type="RefSeq" id="WP_144698619.1">
    <property type="nucleotide sequence ID" value="NZ_VNJJ01000002.1"/>
</dbReference>
<dbReference type="InterPro" id="IPR003660">
    <property type="entry name" value="HAMP_dom"/>
</dbReference>
<organism evidence="9 10">
    <name type="scientific">Cohnella terricola</name>
    <dbReference type="NCBI Taxonomy" id="1289167"/>
    <lineage>
        <taxon>Bacteria</taxon>
        <taxon>Bacillati</taxon>
        <taxon>Bacillota</taxon>
        <taxon>Bacilli</taxon>
        <taxon>Bacillales</taxon>
        <taxon>Paenibacillaceae</taxon>
        <taxon>Cohnella</taxon>
    </lineage>
</organism>
<keyword evidence="3" id="KW-0597">Phosphoprotein</keyword>
<dbReference type="GO" id="GO:0005886">
    <property type="term" value="C:plasma membrane"/>
    <property type="evidence" value="ECO:0007669"/>
    <property type="project" value="UniProtKB-SubCell"/>
</dbReference>
<keyword evidence="4" id="KW-0808">Transferase</keyword>
<keyword evidence="7" id="KW-0812">Transmembrane</keyword>
<dbReference type="GO" id="GO:0000155">
    <property type="term" value="F:phosphorelay sensor kinase activity"/>
    <property type="evidence" value="ECO:0007669"/>
    <property type="project" value="InterPro"/>
</dbReference>
<dbReference type="SUPFAM" id="SSF55874">
    <property type="entry name" value="ATPase domain of HSP90 chaperone/DNA topoisomerase II/histidine kinase"/>
    <property type="match status" value="1"/>
</dbReference>
<keyword evidence="2" id="KW-1003">Cell membrane</keyword>
<feature type="region of interest" description="Disordered" evidence="6">
    <location>
        <begin position="508"/>
        <end position="528"/>
    </location>
</feature>
<feature type="transmembrane region" description="Helical" evidence="7">
    <location>
        <begin position="277"/>
        <end position="299"/>
    </location>
</feature>
<evidence type="ECO:0000256" key="6">
    <source>
        <dbReference type="SAM" id="MobiDB-lite"/>
    </source>
</evidence>
<dbReference type="AlphaFoldDB" id="A0A559JT18"/>
<protein>
    <submittedName>
        <fullName evidence="9">Sensor histidine kinase</fullName>
    </submittedName>
</protein>
<evidence type="ECO:0000256" key="2">
    <source>
        <dbReference type="ARBA" id="ARBA00022475"/>
    </source>
</evidence>
<dbReference type="CDD" id="cd06225">
    <property type="entry name" value="HAMP"/>
    <property type="match status" value="1"/>
</dbReference>
<evidence type="ECO:0000313" key="10">
    <source>
        <dbReference type="Proteomes" id="UP000316330"/>
    </source>
</evidence>
<dbReference type="InterPro" id="IPR050640">
    <property type="entry name" value="Bact_2-comp_sensor_kinase"/>
</dbReference>
<dbReference type="Gene3D" id="3.30.565.10">
    <property type="entry name" value="Histidine kinase-like ATPase, C-terminal domain"/>
    <property type="match status" value="1"/>
</dbReference>
<keyword evidence="9" id="KW-0418">Kinase</keyword>
<evidence type="ECO:0000313" key="9">
    <source>
        <dbReference type="EMBL" id="TVY03029.1"/>
    </source>
</evidence>
<evidence type="ECO:0000256" key="1">
    <source>
        <dbReference type="ARBA" id="ARBA00004651"/>
    </source>
</evidence>
<evidence type="ECO:0000256" key="4">
    <source>
        <dbReference type="ARBA" id="ARBA00022679"/>
    </source>
</evidence>
<feature type="domain" description="HAMP" evidence="8">
    <location>
        <begin position="300"/>
        <end position="352"/>
    </location>
</feature>
<proteinExistence type="predicted"/>
<feature type="transmembrane region" description="Helical" evidence="7">
    <location>
        <begin position="21"/>
        <end position="41"/>
    </location>
</feature>
<dbReference type="PROSITE" id="PS50885">
    <property type="entry name" value="HAMP"/>
    <property type="match status" value="1"/>
</dbReference>
<dbReference type="PANTHER" id="PTHR34220:SF7">
    <property type="entry name" value="SENSOR HISTIDINE KINASE YPDA"/>
    <property type="match status" value="1"/>
</dbReference>
<evidence type="ECO:0000259" key="8">
    <source>
        <dbReference type="PROSITE" id="PS50885"/>
    </source>
</evidence>
<feature type="compositionally biased region" description="Basic and acidic residues" evidence="6">
    <location>
        <begin position="508"/>
        <end position="519"/>
    </location>
</feature>
<dbReference type="InterPro" id="IPR036890">
    <property type="entry name" value="HATPase_C_sf"/>
</dbReference>
<dbReference type="OrthoDB" id="2514948at2"/>
<evidence type="ECO:0000256" key="3">
    <source>
        <dbReference type="ARBA" id="ARBA00022553"/>
    </source>
</evidence>
<comment type="subcellular location">
    <subcellularLocation>
        <location evidence="1">Cell membrane</location>
        <topology evidence="1">Multi-pass membrane protein</topology>
    </subcellularLocation>
</comment>
<comment type="caution">
    <text evidence="9">The sequence shown here is derived from an EMBL/GenBank/DDBJ whole genome shotgun (WGS) entry which is preliminary data.</text>
</comment>
<gene>
    <name evidence="9" type="ORF">FPZ45_03825</name>
</gene>
<keyword evidence="10" id="KW-1185">Reference proteome</keyword>
<dbReference type="PANTHER" id="PTHR34220">
    <property type="entry name" value="SENSOR HISTIDINE KINASE YPDA"/>
    <property type="match status" value="1"/>
</dbReference>
<dbReference type="Proteomes" id="UP000316330">
    <property type="component" value="Unassembled WGS sequence"/>
</dbReference>
<sequence length="578" mass="65902">MLSSIKSLIHTIRSRLFYKILIINTLLALIPLVIVSTTYYYRSNQLLEKHAAEEAQQKLTKTANRIDDLLYAVKNQMIRFGEQDIVHHLVMAESESAVPDSGRNALTELLQAELTGARLSLDGVIDNIYLLSGSGQLYGTEAERGLQYPEAFRIMPFQFDRVPECAFFTDYNRMACIMKLFHEGDSNAGRNSFGRLVFTLDVQKVSSLYGDFLKDTFYIITADNLILSASDRNAIGKLLDIRAAGERFVIQQKSRYTEFQYISLVTPSAGPVIRQQAIFSAKVTLFAWISIVIVTYFVLKKITIPIQRLTRLMRSVEREDYKLIGGITSTDEIALLCQGYNRLVERTSELIEKNYKSELMFREAELKAIRMHINPHFLYNTMEYISIMSQTPDKARYIPDIVYKLSSIFRFSITPGNVLVPLEMELSFVEKYLVIHQFRYGDRMRYVIDMSDLVRNMSVPKLILQPLVENAVIHGIDQLPEGGMIRISAREEDYCLVIEIVNDSPNERAGADENGAAERKGKKGLGSGMDNVKARIRHHYGSGYGVRLERLEGERKVKVQVVLPMELMDAGEDREAFQ</sequence>
<dbReference type="EMBL" id="VNJJ01000002">
    <property type="protein sequence ID" value="TVY03029.1"/>
    <property type="molecule type" value="Genomic_DNA"/>
</dbReference>
<evidence type="ECO:0000256" key="7">
    <source>
        <dbReference type="SAM" id="Phobius"/>
    </source>
</evidence>